<evidence type="ECO:0000259" key="2">
    <source>
        <dbReference type="Pfam" id="PF13476"/>
    </source>
</evidence>
<keyword evidence="1" id="KW-0175">Coiled coil</keyword>
<proteinExistence type="predicted"/>
<accession>A0A7X4YKY4</accession>
<dbReference type="Gene3D" id="3.40.50.300">
    <property type="entry name" value="P-loop containing nucleotide triphosphate hydrolases"/>
    <property type="match status" value="2"/>
</dbReference>
<feature type="domain" description="Rad50/SbcC-type AAA" evidence="2">
    <location>
        <begin position="5"/>
        <end position="304"/>
    </location>
</feature>
<evidence type="ECO:0000313" key="4">
    <source>
        <dbReference type="Proteomes" id="UP000537825"/>
    </source>
</evidence>
<dbReference type="Proteomes" id="UP000537825">
    <property type="component" value="Unassembled WGS sequence"/>
</dbReference>
<dbReference type="PANTHER" id="PTHR32114:SF2">
    <property type="entry name" value="ABC TRANSPORTER ABCH.3"/>
    <property type="match status" value="1"/>
</dbReference>
<evidence type="ECO:0000256" key="1">
    <source>
        <dbReference type="SAM" id="Coils"/>
    </source>
</evidence>
<dbReference type="AlphaFoldDB" id="A0A7X4YKY4"/>
<evidence type="ECO:0000313" key="3">
    <source>
        <dbReference type="EMBL" id="NBC46312.1"/>
    </source>
</evidence>
<reference evidence="3 4" key="1">
    <citation type="submission" date="2020-01" db="EMBL/GenBank/DDBJ databases">
        <title>The draft genome sequence of Corallococcus exiguus DSM 14696.</title>
        <authorList>
            <person name="Zhang X."/>
            <person name="Zhu H."/>
        </authorList>
    </citation>
    <scope>NUCLEOTIDE SEQUENCE [LARGE SCALE GENOMIC DNA]</scope>
    <source>
        <strain evidence="3 4">DSM 14696</strain>
    </source>
</reference>
<organism evidence="3 4">
    <name type="scientific">Corallococcus exiguus</name>
    <dbReference type="NCBI Taxonomy" id="83462"/>
    <lineage>
        <taxon>Bacteria</taxon>
        <taxon>Pseudomonadati</taxon>
        <taxon>Myxococcota</taxon>
        <taxon>Myxococcia</taxon>
        <taxon>Myxococcales</taxon>
        <taxon>Cystobacterineae</taxon>
        <taxon>Myxococcaceae</taxon>
        <taxon>Corallococcus</taxon>
    </lineage>
</organism>
<dbReference type="RefSeq" id="WP_139918440.1">
    <property type="nucleotide sequence ID" value="NZ_CBCSLE010000013.1"/>
</dbReference>
<feature type="coiled-coil region" evidence="1">
    <location>
        <begin position="208"/>
        <end position="356"/>
    </location>
</feature>
<gene>
    <name evidence="3" type="ORF">GTZ93_41660</name>
</gene>
<dbReference type="Pfam" id="PF13476">
    <property type="entry name" value="AAA_23"/>
    <property type="match status" value="1"/>
</dbReference>
<dbReference type="InterPro" id="IPR027417">
    <property type="entry name" value="P-loop_NTPase"/>
</dbReference>
<feature type="coiled-coil region" evidence="1">
    <location>
        <begin position="652"/>
        <end position="679"/>
    </location>
</feature>
<dbReference type="InterPro" id="IPR038729">
    <property type="entry name" value="Rad50/SbcC_AAA"/>
</dbReference>
<comment type="caution">
    <text evidence="3">The sequence shown here is derived from an EMBL/GenBank/DDBJ whole genome shotgun (WGS) entry which is preliminary data.</text>
</comment>
<dbReference type="SUPFAM" id="SSF52540">
    <property type="entry name" value="P-loop containing nucleoside triphosphate hydrolases"/>
    <property type="match status" value="1"/>
</dbReference>
<dbReference type="EMBL" id="JAAAPK010000022">
    <property type="protein sequence ID" value="NBC46312.1"/>
    <property type="molecule type" value="Genomic_DNA"/>
</dbReference>
<name>A0A7X4YKY4_9BACT</name>
<sequence>MIIRRLRIQNVRCFRNPIELSGLGLGVHVIHAPNETGKSSLILAIARALFDRYSSKDRAIIQLQPWSTELSPRVTLELETGGKRYRLEKSFLGNASSQLSEWTGTRFEHLADSQDADDRVRGFLTATGPGSGATKVGHWGVARLLWLNQVPERHELPGLDGSLKARLLETMGVAALSTEEQALIKAVETTYGQFFTPKTQRPVAGSELIQHEEKIRNLKATVTRLMQRKEETSRNADDITENRLQQTRLLEEKDGYAKQLTELQERIQEEERQEQALSLCRKDVERHRQRWQDLDQKQRALQEMQGKAVKQEALVAQKQPAVQQAQDALKAAEAASQAAREHLRGAQAAADKAEQRLERGRLLEKALEVREGHSQAEGHLKQGLRLEAALQGSLKKTAGSTLSEASVKRAEELEKKLLLAQSKLDAQAIEVCFTAESPRVIEWEEHGTAREHKLAKAEQKRFSGVTSGELRIKGVGTLNVRTGADELGKLQADVDKCRKEFARRLHEHGAKDLAGLRKAWEEQRAAAQVHLHHQEALQSFLDTVGVTDIDALRERQRTLAGELGSLATQLGIAVEALAPQQAADIEALSEALKQARREVKLREKMRDETDSRFRLTDQQHRTLTLEQERAGQSARTLRQTLQSQLEGMGWSLDEFDTQVERAEAEVQRHEAKVRKLEAALPVPEQRATTQRGKLQQALGRIQDEEQATQTRITRAETMIEQAVNEDLYTQLCVAEEELEQEQQRYNRAHQRAEAAKALRALTTAWQEQVSHSFVSPIEEAVHHRLKFIRGEDAPGRIQLDADFGEAQMRTDTGSKPLESFSWGTQEQTLFALRLAIGDLLSTQGPRPEPQLVVLDDALVNTDAGRHRRALELIESAGEKLQVLILTAFPERYRTLQNMKSFDLKALAQAS</sequence>
<protein>
    <recommendedName>
        <fullName evidence="2">Rad50/SbcC-type AAA domain-containing protein</fullName>
    </recommendedName>
</protein>
<feature type="coiled-coil region" evidence="1">
    <location>
        <begin position="578"/>
        <end position="605"/>
    </location>
</feature>
<keyword evidence="4" id="KW-1185">Reference proteome</keyword>
<dbReference type="PANTHER" id="PTHR32114">
    <property type="entry name" value="ABC TRANSPORTER ABCH.3"/>
    <property type="match status" value="1"/>
</dbReference>